<dbReference type="SMART" id="SM00647">
    <property type="entry name" value="IBR"/>
    <property type="match status" value="2"/>
</dbReference>
<evidence type="ECO:0000259" key="11">
    <source>
        <dbReference type="PROSITE" id="PS51873"/>
    </source>
</evidence>
<dbReference type="PROSITE" id="PS51873">
    <property type="entry name" value="TRIAD"/>
    <property type="match status" value="1"/>
</dbReference>
<dbReference type="EC" id="2.3.2.31" evidence="2"/>
<evidence type="ECO:0000256" key="4">
    <source>
        <dbReference type="ARBA" id="ARBA00022723"/>
    </source>
</evidence>
<dbReference type="FunFam" id="1.20.120.1750:FF:000007">
    <property type="entry name" value="RBR-type E3 ubiquitin transferase"/>
    <property type="match status" value="1"/>
</dbReference>
<proteinExistence type="predicted"/>
<feature type="domain" description="RING-type" evidence="11">
    <location>
        <begin position="100"/>
        <end position="314"/>
    </location>
</feature>
<dbReference type="Pfam" id="PF01485">
    <property type="entry name" value="IBR"/>
    <property type="match status" value="1"/>
</dbReference>
<dbReference type="SMART" id="SM00184">
    <property type="entry name" value="RING"/>
    <property type="match status" value="3"/>
</dbReference>
<keyword evidence="7" id="KW-0833">Ubl conjugation pathway</keyword>
<sequence length="482" mass="55711">MENPGLFTAIHRPGDKSPSQVDFVVRTPADLVRIQRQEAAEICNVFGMSMAHATMMLRTMRWNREKLIERYIDDAERVLRDAGIADIETDAARPTVLPLRHQLCEICFSNEPNVPMYALACDHAFCVECYNEYLSHKIQDEGLSARIQCPGTRCPNVVDEPSVEMLAHPVDYVKFQRLLLRSFVDENQVMKWCPAPGCEYAVECHTPQSALDSTVPTVKCRCGHEFCFGCGYANHQPCICNLTQLWLRKCMDDSETSTWISVNTKECSRCRSIIEKNGGCNHMTCRKCSYEFCWVCMGPWAEHGRTWYHCNRYGEQSSQAARDSQEKSRSSLKRYLHYYNRYANHEQSARLDHQLYLKTEKRMESMQQKSDLSWIEVQFLRDAVDTLVECRMTLKWTYALAFYLEPGNLTTLFEDNQCDLEMATEQLSGLLERPLERKSIPALRQQILDKTAYVASRRQILLDDTAEGLADGRWRFNMSLIN</sequence>
<dbReference type="Pfam" id="PF19422">
    <property type="entry name" value="Ariadne"/>
    <property type="match status" value="1"/>
</dbReference>
<dbReference type="CDD" id="cd20346">
    <property type="entry name" value="BRcat_RBR_ANKIB1"/>
    <property type="match status" value="1"/>
</dbReference>
<comment type="catalytic activity">
    <reaction evidence="1">
        <text>[E2 ubiquitin-conjugating enzyme]-S-ubiquitinyl-L-cysteine + [acceptor protein]-L-lysine = [E2 ubiquitin-conjugating enzyme]-L-cysteine + [acceptor protein]-N(6)-ubiquitinyl-L-lysine.</text>
        <dbReference type="EC" id="2.3.2.31"/>
    </reaction>
</comment>
<evidence type="ECO:0000256" key="9">
    <source>
        <dbReference type="PROSITE-ProRule" id="PRU00175"/>
    </source>
</evidence>
<dbReference type="Proteomes" id="UP000268162">
    <property type="component" value="Unassembled WGS sequence"/>
</dbReference>
<keyword evidence="4" id="KW-0479">Metal-binding</keyword>
<evidence type="ECO:0000256" key="3">
    <source>
        <dbReference type="ARBA" id="ARBA00022679"/>
    </source>
</evidence>
<dbReference type="SUPFAM" id="SSF57850">
    <property type="entry name" value="RING/U-box"/>
    <property type="match status" value="3"/>
</dbReference>
<dbReference type="Gene3D" id="1.20.120.1750">
    <property type="match status" value="1"/>
</dbReference>
<dbReference type="GO" id="GO:0016567">
    <property type="term" value="P:protein ubiquitination"/>
    <property type="evidence" value="ECO:0007669"/>
    <property type="project" value="InterPro"/>
</dbReference>
<evidence type="ECO:0000256" key="1">
    <source>
        <dbReference type="ARBA" id="ARBA00001798"/>
    </source>
</evidence>
<evidence type="ECO:0000256" key="2">
    <source>
        <dbReference type="ARBA" id="ARBA00012251"/>
    </source>
</evidence>
<organism evidence="12 13">
    <name type="scientific">Dimargaris cristalligena</name>
    <dbReference type="NCBI Taxonomy" id="215637"/>
    <lineage>
        <taxon>Eukaryota</taxon>
        <taxon>Fungi</taxon>
        <taxon>Fungi incertae sedis</taxon>
        <taxon>Zoopagomycota</taxon>
        <taxon>Kickxellomycotina</taxon>
        <taxon>Dimargaritomycetes</taxon>
        <taxon>Dimargaritales</taxon>
        <taxon>Dimargaritaceae</taxon>
        <taxon>Dimargaris</taxon>
    </lineage>
</organism>
<keyword evidence="3" id="KW-0808">Transferase</keyword>
<dbReference type="Gene3D" id="3.30.40.10">
    <property type="entry name" value="Zinc/RING finger domain, C3HC4 (zinc finger)"/>
    <property type="match status" value="1"/>
</dbReference>
<dbReference type="PROSITE" id="PS00518">
    <property type="entry name" value="ZF_RING_1"/>
    <property type="match status" value="1"/>
</dbReference>
<keyword evidence="8" id="KW-0862">Zinc</keyword>
<dbReference type="InterPro" id="IPR017907">
    <property type="entry name" value="Znf_RING_CS"/>
</dbReference>
<dbReference type="STRING" id="215637.A0A4P9ZM47"/>
<reference evidence="13" key="1">
    <citation type="journal article" date="2018" name="Nat. Microbiol.">
        <title>Leveraging single-cell genomics to expand the fungal tree of life.</title>
        <authorList>
            <person name="Ahrendt S.R."/>
            <person name="Quandt C.A."/>
            <person name="Ciobanu D."/>
            <person name="Clum A."/>
            <person name="Salamov A."/>
            <person name="Andreopoulos B."/>
            <person name="Cheng J.F."/>
            <person name="Woyke T."/>
            <person name="Pelin A."/>
            <person name="Henrissat B."/>
            <person name="Reynolds N.K."/>
            <person name="Benny G.L."/>
            <person name="Smith M.E."/>
            <person name="James T.Y."/>
            <person name="Grigoriev I.V."/>
        </authorList>
    </citation>
    <scope>NUCLEOTIDE SEQUENCE [LARGE SCALE GENOMIC DNA]</scope>
    <source>
        <strain evidence="13">RSA 468</strain>
    </source>
</reference>
<dbReference type="InterPro" id="IPR001841">
    <property type="entry name" value="Znf_RING"/>
</dbReference>
<evidence type="ECO:0000259" key="10">
    <source>
        <dbReference type="PROSITE" id="PS50089"/>
    </source>
</evidence>
<dbReference type="InterPro" id="IPR002867">
    <property type="entry name" value="IBR_dom"/>
</dbReference>
<dbReference type="Pfam" id="PF00097">
    <property type="entry name" value="zf-C3HC4"/>
    <property type="match status" value="1"/>
</dbReference>
<evidence type="ECO:0000256" key="7">
    <source>
        <dbReference type="ARBA" id="ARBA00022786"/>
    </source>
</evidence>
<dbReference type="PANTHER" id="PTHR11685">
    <property type="entry name" value="RBR FAMILY RING FINGER AND IBR DOMAIN-CONTAINING"/>
    <property type="match status" value="1"/>
</dbReference>
<evidence type="ECO:0000313" key="12">
    <source>
        <dbReference type="EMBL" id="RKP34384.1"/>
    </source>
</evidence>
<gene>
    <name evidence="12" type="ORF">BJ085DRAFT_21418</name>
</gene>
<protein>
    <recommendedName>
        <fullName evidence="2">RBR-type E3 ubiquitin transferase</fullName>
        <ecNumber evidence="2">2.3.2.31</ecNumber>
    </recommendedName>
</protein>
<dbReference type="EMBL" id="ML003226">
    <property type="protein sequence ID" value="RKP34384.1"/>
    <property type="molecule type" value="Genomic_DNA"/>
</dbReference>
<dbReference type="Pfam" id="PF22191">
    <property type="entry name" value="IBR_1"/>
    <property type="match status" value="1"/>
</dbReference>
<feature type="domain" description="RING-type" evidence="10">
    <location>
        <begin position="104"/>
        <end position="153"/>
    </location>
</feature>
<evidence type="ECO:0000313" key="13">
    <source>
        <dbReference type="Proteomes" id="UP000268162"/>
    </source>
</evidence>
<keyword evidence="5" id="KW-0677">Repeat</keyword>
<name>A0A4P9ZM47_9FUNG</name>
<accession>A0A4P9ZM47</accession>
<dbReference type="FunFam" id="3.30.40.10:FF:000019">
    <property type="entry name" value="RBR-type E3 ubiquitin transferase"/>
    <property type="match status" value="1"/>
</dbReference>
<keyword evidence="6 9" id="KW-0863">Zinc-finger</keyword>
<evidence type="ECO:0000256" key="5">
    <source>
        <dbReference type="ARBA" id="ARBA00022737"/>
    </source>
</evidence>
<dbReference type="GO" id="GO:0008270">
    <property type="term" value="F:zinc ion binding"/>
    <property type="evidence" value="ECO:0007669"/>
    <property type="project" value="UniProtKB-KW"/>
</dbReference>
<dbReference type="AlphaFoldDB" id="A0A4P9ZM47"/>
<dbReference type="Pfam" id="PF21235">
    <property type="entry name" value="UBA_ARI1"/>
    <property type="match status" value="1"/>
</dbReference>
<keyword evidence="13" id="KW-1185">Reference proteome</keyword>
<evidence type="ECO:0000256" key="8">
    <source>
        <dbReference type="ARBA" id="ARBA00022833"/>
    </source>
</evidence>
<dbReference type="PROSITE" id="PS50089">
    <property type="entry name" value="ZF_RING_2"/>
    <property type="match status" value="1"/>
</dbReference>
<dbReference type="GO" id="GO:0061630">
    <property type="term" value="F:ubiquitin protein ligase activity"/>
    <property type="evidence" value="ECO:0007669"/>
    <property type="project" value="UniProtKB-EC"/>
</dbReference>
<dbReference type="CDD" id="cd20356">
    <property type="entry name" value="Rcat_RBR_HHARI-like"/>
    <property type="match status" value="1"/>
</dbReference>
<dbReference type="InterPro" id="IPR013083">
    <property type="entry name" value="Znf_RING/FYVE/PHD"/>
</dbReference>
<dbReference type="InterPro" id="IPR018957">
    <property type="entry name" value="Znf_C3HC4_RING-type"/>
</dbReference>
<evidence type="ECO:0000256" key="6">
    <source>
        <dbReference type="ARBA" id="ARBA00022771"/>
    </source>
</evidence>
<dbReference type="InterPro" id="IPR044066">
    <property type="entry name" value="TRIAD_supradom"/>
</dbReference>
<dbReference type="InterPro" id="IPR045840">
    <property type="entry name" value="Ariadne"/>
</dbReference>
<dbReference type="InterPro" id="IPR031127">
    <property type="entry name" value="E3_UB_ligase_RBR"/>
</dbReference>
<dbReference type="InterPro" id="IPR048962">
    <property type="entry name" value="ARIH1-like_UBL"/>
</dbReference>